<dbReference type="PANTHER" id="PTHR16222">
    <property type="entry name" value="ADP-RIBOSYLGLYCOHYDROLASE"/>
    <property type="match status" value="1"/>
</dbReference>
<sequence length="539" mass="60256">MIKFPSPHDRVLPHKIKVTFPDGGSARSDTLDRVIGSLIGLGIGDALGASVEFRPHEYLRHHPVTDMQKGGTWGLSRGQWTDDTSMALCLASSLVTKRRFDPYDQMVRYKWWFKHGFLSSTGHCFDIGSATRHALDEFSRRQKLLHKVYQCRTEEEVDRLSLEQVKAVKEFSLNCSSVGVAGNGPLMRLAPVPLFYFRSPNEAIDYAGRSATLTHGDKIASDACRYYAALIVAAIRGEPKEQILADRFYDDHRDWFGSSDLHPAILEVANGSYKRAGGYNDGIRGKGYIVNSLEAALWAFYYDENSFKTGVLSAIHLGDDTDTTAAIYGQLAGAYYGWPMIPENWRRQLYANELITCIGHWLHCIGEEQSLIGQSSPSEHKSQNERQAVSEQLAISERSLLRGQQPQNEQQCASEEKPPNEQQSVSEEKPPNEQETEKVGEKRHIAKANTGFPHKLLSTLKSLRSGVQKNTVASVHSDNNLNLRRLPTSANQPRIPQDNLYVVQNRDNKSENIGTASQRVSTPGLPSRCRSTGIKTKKL</sequence>
<dbReference type="InterPro" id="IPR050792">
    <property type="entry name" value="ADP-ribosylglycohydrolase"/>
</dbReference>
<comment type="cofactor">
    <cofactor evidence="1">
        <name>Mg(2+)</name>
        <dbReference type="ChEBI" id="CHEBI:18420"/>
    </cofactor>
    <text evidence="1">Binds 2 magnesium ions per subunit.</text>
</comment>
<evidence type="ECO:0008006" key="5">
    <source>
        <dbReference type="Google" id="ProtNLM"/>
    </source>
</evidence>
<comment type="caution">
    <text evidence="3">The sequence shown here is derived from an EMBL/GenBank/DDBJ whole genome shotgun (WGS) entry which is preliminary data.</text>
</comment>
<feature type="binding site" evidence="1">
    <location>
        <position position="323"/>
    </location>
    <ligand>
        <name>Mg(2+)</name>
        <dbReference type="ChEBI" id="CHEBI:18420"/>
        <label>1</label>
    </ligand>
</feature>
<dbReference type="AlphaFoldDB" id="A0A818BVG0"/>
<dbReference type="EMBL" id="CAJNXB010005344">
    <property type="protein sequence ID" value="CAF3420462.1"/>
    <property type="molecule type" value="Genomic_DNA"/>
</dbReference>
<feature type="binding site" evidence="1">
    <location>
        <position position="320"/>
    </location>
    <ligand>
        <name>Mg(2+)</name>
        <dbReference type="ChEBI" id="CHEBI:18420"/>
        <label>1</label>
    </ligand>
</feature>
<protein>
    <recommendedName>
        <fullName evidence="5">ADP-ribosylglycohydrolase</fullName>
    </recommendedName>
</protein>
<feature type="binding site" evidence="1">
    <location>
        <position position="83"/>
    </location>
    <ligand>
        <name>Mg(2+)</name>
        <dbReference type="ChEBI" id="CHEBI:18420"/>
        <label>1</label>
    </ligand>
</feature>
<feature type="compositionally biased region" description="Basic and acidic residues" evidence="2">
    <location>
        <begin position="426"/>
        <end position="443"/>
    </location>
</feature>
<accession>A0A818BVG0</accession>
<feature type="binding site" evidence="1">
    <location>
        <position position="82"/>
    </location>
    <ligand>
        <name>Mg(2+)</name>
        <dbReference type="ChEBI" id="CHEBI:18420"/>
        <label>1</label>
    </ligand>
</feature>
<feature type="binding site" evidence="1">
    <location>
        <position position="81"/>
    </location>
    <ligand>
        <name>Mg(2+)</name>
        <dbReference type="ChEBI" id="CHEBI:18420"/>
        <label>1</label>
    </ligand>
</feature>
<feature type="region of interest" description="Disordered" evidence="2">
    <location>
        <begin position="402"/>
        <end position="450"/>
    </location>
</feature>
<feature type="compositionally biased region" description="Polar residues" evidence="2">
    <location>
        <begin position="402"/>
        <end position="413"/>
    </location>
</feature>
<reference evidence="3" key="1">
    <citation type="submission" date="2021-02" db="EMBL/GenBank/DDBJ databases">
        <authorList>
            <person name="Nowell W R."/>
        </authorList>
    </citation>
    <scope>NUCLEOTIDE SEQUENCE</scope>
</reference>
<keyword evidence="1" id="KW-0460">Magnesium</keyword>
<evidence type="ECO:0000256" key="2">
    <source>
        <dbReference type="SAM" id="MobiDB-lite"/>
    </source>
</evidence>
<dbReference type="PANTHER" id="PTHR16222:SF12">
    <property type="entry name" value="ADP-RIBOSYLGLYCOHYDROLASE-RELATED"/>
    <property type="match status" value="1"/>
</dbReference>
<feature type="region of interest" description="Disordered" evidence="2">
    <location>
        <begin position="507"/>
        <end position="539"/>
    </location>
</feature>
<feature type="binding site" evidence="1">
    <location>
        <position position="322"/>
    </location>
    <ligand>
        <name>Mg(2+)</name>
        <dbReference type="ChEBI" id="CHEBI:18420"/>
        <label>1</label>
    </ligand>
</feature>
<dbReference type="Pfam" id="PF03747">
    <property type="entry name" value="ADP_ribosyl_GH"/>
    <property type="match status" value="1"/>
</dbReference>
<dbReference type="InterPro" id="IPR036705">
    <property type="entry name" value="Ribosyl_crysJ1_sf"/>
</dbReference>
<gene>
    <name evidence="3" type="ORF">TIS948_LOCUS29417</name>
</gene>
<organism evidence="3 4">
    <name type="scientific">Rotaria socialis</name>
    <dbReference type="NCBI Taxonomy" id="392032"/>
    <lineage>
        <taxon>Eukaryota</taxon>
        <taxon>Metazoa</taxon>
        <taxon>Spiralia</taxon>
        <taxon>Gnathifera</taxon>
        <taxon>Rotifera</taxon>
        <taxon>Eurotatoria</taxon>
        <taxon>Bdelloidea</taxon>
        <taxon>Philodinida</taxon>
        <taxon>Philodinidae</taxon>
        <taxon>Rotaria</taxon>
    </lineage>
</organism>
<dbReference type="InterPro" id="IPR005502">
    <property type="entry name" value="Ribosyl_crysJ1"/>
</dbReference>
<dbReference type="Gene3D" id="1.10.4080.10">
    <property type="entry name" value="ADP-ribosylation/Crystallin J1"/>
    <property type="match status" value="1"/>
</dbReference>
<dbReference type="Proteomes" id="UP000663825">
    <property type="component" value="Unassembled WGS sequence"/>
</dbReference>
<name>A0A818BVG0_9BILA</name>
<proteinExistence type="predicted"/>
<dbReference type="SUPFAM" id="SSF101478">
    <property type="entry name" value="ADP-ribosylglycohydrolase"/>
    <property type="match status" value="1"/>
</dbReference>
<evidence type="ECO:0000313" key="4">
    <source>
        <dbReference type="Proteomes" id="UP000663825"/>
    </source>
</evidence>
<feature type="compositionally biased region" description="Polar residues" evidence="2">
    <location>
        <begin position="529"/>
        <end position="539"/>
    </location>
</feature>
<evidence type="ECO:0000313" key="3">
    <source>
        <dbReference type="EMBL" id="CAF3420462.1"/>
    </source>
</evidence>
<dbReference type="GO" id="GO:0046872">
    <property type="term" value="F:metal ion binding"/>
    <property type="evidence" value="ECO:0007669"/>
    <property type="project" value="UniProtKB-KW"/>
</dbReference>
<keyword evidence="1" id="KW-0479">Metal-binding</keyword>
<evidence type="ECO:0000256" key="1">
    <source>
        <dbReference type="PIRSR" id="PIRSR605502-1"/>
    </source>
</evidence>
<dbReference type="OrthoDB" id="410104at2759"/>
<feature type="compositionally biased region" description="Polar residues" evidence="2">
    <location>
        <begin position="511"/>
        <end position="521"/>
    </location>
</feature>